<dbReference type="HOGENOM" id="CLU_1269864_0_0_2"/>
<dbReference type="EMBL" id="AEGP01000050">
    <property type="protein sequence ID" value="EGG41707.1"/>
    <property type="molecule type" value="Genomic_DNA"/>
</dbReference>
<reference evidence="2" key="1">
    <citation type="journal article" date="2011" name="PLoS ONE">
        <title>Genome of a low-salinity ammonia-oxidizing archaeon determined by single-cell and metagenomic analysis.</title>
        <authorList>
            <person name="Blainey P.C."/>
            <person name="Mosier A.C."/>
            <person name="Potanina A."/>
            <person name="Francis C.A."/>
            <person name="Quake S.R."/>
        </authorList>
    </citation>
    <scope>NUCLEOTIDE SEQUENCE [LARGE SCALE GENOMIC DNA]</scope>
    <source>
        <strain evidence="2">SFB1</strain>
    </source>
</reference>
<sequence length="229" mass="25930">MMIIDRTFLKHRFIFSALNFQNSVILLLLIPGFFGYAFAHTIDSVGEYRLEIGWMNEPVVSKETNGIELFVSKLEPDLELKYQKFKDGVSGLEKSLKMELLYKEEKIILHLSPDHNIPGKYYAFVTPTVSGFYQANILGNIDVTPISLSMHPPKVDDRSYIEFPKPSDLTLTQLIDGHTALVGEINDLKNSVSKLEQSNQQMNINYISIGMSILGISIASVALFKIKRR</sequence>
<keyword evidence="1" id="KW-0472">Membrane</keyword>
<keyword evidence="1" id="KW-0812">Transmembrane</keyword>
<keyword evidence="1" id="KW-1133">Transmembrane helix</keyword>
<accession>F3KLX3</accession>
<name>F3KLX3_9ARCH</name>
<dbReference type="AlphaFoldDB" id="F3KLX3"/>
<organism evidence="2">
    <name type="scientific">Candidatus Nitrosarchaeum limnium SFB1</name>
    <dbReference type="NCBI Taxonomy" id="886738"/>
    <lineage>
        <taxon>Archaea</taxon>
        <taxon>Nitrososphaerota</taxon>
        <taxon>Nitrososphaeria</taxon>
        <taxon>Nitrosopumilales</taxon>
        <taxon>Nitrosopumilaceae</taxon>
        <taxon>Nitrosarchaeum</taxon>
    </lineage>
</organism>
<gene>
    <name evidence="2" type="ORF">Nlim_1506</name>
</gene>
<dbReference type="Proteomes" id="UP000004348">
    <property type="component" value="Chromosome"/>
</dbReference>
<proteinExistence type="predicted"/>
<evidence type="ECO:0000313" key="2">
    <source>
        <dbReference type="EMBL" id="EGG41707.1"/>
    </source>
</evidence>
<protein>
    <submittedName>
        <fullName evidence="2">Uncharacterized protein</fullName>
    </submittedName>
</protein>
<dbReference type="PATRIC" id="fig|886738.10.peg.1643"/>
<evidence type="ECO:0000256" key="1">
    <source>
        <dbReference type="SAM" id="Phobius"/>
    </source>
</evidence>
<comment type="caution">
    <text evidence="2">The sequence shown here is derived from an EMBL/GenBank/DDBJ whole genome shotgun (WGS) entry which is preliminary data.</text>
</comment>
<feature type="transmembrane region" description="Helical" evidence="1">
    <location>
        <begin position="204"/>
        <end position="224"/>
    </location>
</feature>